<dbReference type="Proteomes" id="UP000243451">
    <property type="component" value="Unassembled WGS sequence"/>
</dbReference>
<dbReference type="PANTHER" id="PTHR22550">
    <property type="entry name" value="SPORE GERMINATION PROTEIN"/>
    <property type="match status" value="1"/>
</dbReference>
<proteinExistence type="predicted"/>
<keyword evidence="2" id="KW-0472">Membrane</keyword>
<dbReference type="InterPro" id="IPR019734">
    <property type="entry name" value="TPR_rpt"/>
</dbReference>
<keyword evidence="5" id="KW-1185">Reference proteome</keyword>
<dbReference type="InterPro" id="IPR036465">
    <property type="entry name" value="vWFA_dom_sf"/>
</dbReference>
<feature type="transmembrane region" description="Helical" evidence="2">
    <location>
        <begin position="12"/>
        <end position="29"/>
    </location>
</feature>
<protein>
    <recommendedName>
        <fullName evidence="3">VWFA domain-containing protein</fullName>
    </recommendedName>
</protein>
<evidence type="ECO:0000256" key="2">
    <source>
        <dbReference type="SAM" id="Phobius"/>
    </source>
</evidence>
<comment type="caution">
    <text evidence="4">The sequence shown here is derived from an EMBL/GenBank/DDBJ whole genome shotgun (WGS) entry which is preliminary data.</text>
</comment>
<dbReference type="InterPro" id="IPR050768">
    <property type="entry name" value="UPF0353/GerABKA_families"/>
</dbReference>
<evidence type="ECO:0000313" key="4">
    <source>
        <dbReference type="EMBL" id="POB06535.1"/>
    </source>
</evidence>
<dbReference type="Gene3D" id="3.40.50.410">
    <property type="entry name" value="von Willebrand factor, type A domain"/>
    <property type="match status" value="1"/>
</dbReference>
<reference evidence="4 5" key="1">
    <citation type="submission" date="2018-01" db="EMBL/GenBank/DDBJ databases">
        <title>Draft genome of the type strain Pseudomonas oceani DSM 100277 isolated from the deep water in Okinawa trough, northwestern Pacific Ocean.</title>
        <authorList>
            <person name="Gomila M."/>
            <person name="Mulet M."/>
            <person name="Garcia-Valdes E."/>
            <person name="Lalucat J."/>
        </authorList>
    </citation>
    <scope>NUCLEOTIDE SEQUENCE [LARGE SCALE GENOMIC DNA]</scope>
    <source>
        <strain evidence="4 5">DSM 100277</strain>
    </source>
</reference>
<dbReference type="SUPFAM" id="SSF53300">
    <property type="entry name" value="vWA-like"/>
    <property type="match status" value="1"/>
</dbReference>
<dbReference type="Gene3D" id="1.25.40.10">
    <property type="entry name" value="Tetratricopeptide repeat domain"/>
    <property type="match status" value="1"/>
</dbReference>
<evidence type="ECO:0000256" key="1">
    <source>
        <dbReference type="PROSITE-ProRule" id="PRU00339"/>
    </source>
</evidence>
<dbReference type="EMBL" id="PPSK01000001">
    <property type="protein sequence ID" value="POB06535.1"/>
    <property type="molecule type" value="Genomic_DNA"/>
</dbReference>
<keyword evidence="2" id="KW-0812">Transmembrane</keyword>
<dbReference type="InterPro" id="IPR002035">
    <property type="entry name" value="VWF_A"/>
</dbReference>
<gene>
    <name evidence="4" type="ORF">C1949_02005</name>
</gene>
<dbReference type="Pfam" id="PF13519">
    <property type="entry name" value="VWA_2"/>
    <property type="match status" value="1"/>
</dbReference>
<dbReference type="RefSeq" id="WP_104736784.1">
    <property type="nucleotide sequence ID" value="NZ_BMHR01000002.1"/>
</dbReference>
<dbReference type="PROSITE" id="PS50005">
    <property type="entry name" value="TPR"/>
    <property type="match status" value="1"/>
</dbReference>
<dbReference type="SUPFAM" id="SSF48452">
    <property type="entry name" value="TPR-like"/>
    <property type="match status" value="1"/>
</dbReference>
<sequence length="483" mass="54203">MIDWLPLHFLRPLWLLALPPLLLLGWWLRRTRLKASWQRLIAPQLLPFLLVPGGRSSGSSAALVSILLLACLAAAGPTWDREAPPFAERHAPLLIALNLSTDMNQRERGVSRLERARLKIHDLLAQRPGARHALLAYAGSAHLLLPPTDDAALFTLYLDSLSTDLMPRLGRNTAAVLEQMDQLQASAEQPYLRLLVTADVESGAEAALAASHSLLWDAGGDSSELAARLDSPVIKMRDDDSDLPALLRALDASQRLARQADPDSRWHDRGWWLLWPIAVLLLLRLRRVAPALILLPLLLPSHGEAAELELWRLWRSEQQQAMQLYRQGNYSEAAALFSDPRWRGVALYRAGDCEAALAAFEQGISAEDYYNQGNALSCKQRYGEAVERYQLALAQRPQWQEAQDNLERALLLIAVQRQQQGKDGDMDPDEIRYDLERKRNGAATEQQSREQQTELWLDNLKASPAGYLKRRMLMQLAPAEPSP</sequence>
<dbReference type="AlphaFoldDB" id="A0A2P4F0K3"/>
<evidence type="ECO:0000259" key="3">
    <source>
        <dbReference type="Pfam" id="PF13519"/>
    </source>
</evidence>
<keyword evidence="2" id="KW-1133">Transmembrane helix</keyword>
<organism evidence="4 5">
    <name type="scientific">Halopseudomonas oceani</name>
    <dbReference type="NCBI Taxonomy" id="1708783"/>
    <lineage>
        <taxon>Bacteria</taxon>
        <taxon>Pseudomonadati</taxon>
        <taxon>Pseudomonadota</taxon>
        <taxon>Gammaproteobacteria</taxon>
        <taxon>Pseudomonadales</taxon>
        <taxon>Pseudomonadaceae</taxon>
        <taxon>Halopseudomonas</taxon>
    </lineage>
</organism>
<dbReference type="SMART" id="SM00028">
    <property type="entry name" value="TPR"/>
    <property type="match status" value="1"/>
</dbReference>
<dbReference type="InterPro" id="IPR011990">
    <property type="entry name" value="TPR-like_helical_dom_sf"/>
</dbReference>
<evidence type="ECO:0000313" key="5">
    <source>
        <dbReference type="Proteomes" id="UP000243451"/>
    </source>
</evidence>
<keyword evidence="1" id="KW-0802">TPR repeat</keyword>
<accession>A0A2P4F0K3</accession>
<feature type="repeat" description="TPR" evidence="1">
    <location>
        <begin position="366"/>
        <end position="399"/>
    </location>
</feature>
<feature type="domain" description="VWFA" evidence="3">
    <location>
        <begin position="94"/>
        <end position="186"/>
    </location>
</feature>
<dbReference type="PANTHER" id="PTHR22550:SF14">
    <property type="entry name" value="VWFA DOMAIN-CONTAINING PROTEIN"/>
    <property type="match status" value="1"/>
</dbReference>
<name>A0A2P4F0K3_9GAMM</name>
<dbReference type="OrthoDB" id="9807628at2"/>